<organism evidence="4 5">
    <name type="scientific">Streptomyces glaucescens</name>
    <dbReference type="NCBI Taxonomy" id="1907"/>
    <lineage>
        <taxon>Bacteria</taxon>
        <taxon>Bacillati</taxon>
        <taxon>Actinomycetota</taxon>
        <taxon>Actinomycetes</taxon>
        <taxon>Kitasatosporales</taxon>
        <taxon>Streptomycetaceae</taxon>
        <taxon>Streptomyces</taxon>
    </lineage>
</organism>
<accession>A0A089XF08</accession>
<dbReference type="GO" id="GO:0006310">
    <property type="term" value="P:DNA recombination"/>
    <property type="evidence" value="ECO:0007669"/>
    <property type="project" value="UniProtKB-KW"/>
</dbReference>
<dbReference type="InterPro" id="IPR011010">
    <property type="entry name" value="DNA_brk_join_enz"/>
</dbReference>
<evidence type="ECO:0000313" key="5">
    <source>
        <dbReference type="Proteomes" id="UP000029482"/>
    </source>
</evidence>
<name>A0A089XF08_STRGA</name>
<evidence type="ECO:0000259" key="3">
    <source>
        <dbReference type="Pfam" id="PF00589"/>
    </source>
</evidence>
<dbReference type="GO" id="GO:0015074">
    <property type="term" value="P:DNA integration"/>
    <property type="evidence" value="ECO:0007669"/>
    <property type="project" value="InterPro"/>
</dbReference>
<dbReference type="Pfam" id="PF00589">
    <property type="entry name" value="Phage_integrase"/>
    <property type="match status" value="1"/>
</dbReference>
<evidence type="ECO:0000256" key="1">
    <source>
        <dbReference type="ARBA" id="ARBA00023172"/>
    </source>
</evidence>
<dbReference type="Proteomes" id="UP000029482">
    <property type="component" value="Plasmid pSglau1"/>
</dbReference>
<evidence type="ECO:0000256" key="2">
    <source>
        <dbReference type="SAM" id="MobiDB-lite"/>
    </source>
</evidence>
<keyword evidence="4" id="KW-0614">Plasmid</keyword>
<dbReference type="SUPFAM" id="SSF56349">
    <property type="entry name" value="DNA breaking-rejoining enzymes"/>
    <property type="match status" value="1"/>
</dbReference>
<feature type="region of interest" description="Disordered" evidence="2">
    <location>
        <begin position="205"/>
        <end position="247"/>
    </location>
</feature>
<dbReference type="KEGG" id="sgu:SGLAU_33200"/>
<dbReference type="eggNOG" id="COG4974">
    <property type="taxonomic scope" value="Bacteria"/>
</dbReference>
<feature type="domain" description="Tyr recombinase" evidence="3">
    <location>
        <begin position="66"/>
        <end position="188"/>
    </location>
</feature>
<feature type="compositionally biased region" description="Pro residues" evidence="2">
    <location>
        <begin position="210"/>
        <end position="236"/>
    </location>
</feature>
<keyword evidence="5" id="KW-1185">Reference proteome</keyword>
<evidence type="ECO:0000313" key="4">
    <source>
        <dbReference type="EMBL" id="AIS02568.1"/>
    </source>
</evidence>
<dbReference type="GO" id="GO:0003677">
    <property type="term" value="F:DNA binding"/>
    <property type="evidence" value="ECO:0007669"/>
    <property type="project" value="InterPro"/>
</dbReference>
<keyword evidence="1" id="KW-0233">DNA recombination</keyword>
<dbReference type="EMBL" id="CP009439">
    <property type="protein sequence ID" value="AIS02568.1"/>
    <property type="molecule type" value="Genomic_DNA"/>
</dbReference>
<geneLocation type="plasmid" evidence="4 5">
    <name>pSglau1</name>
</geneLocation>
<dbReference type="InterPro" id="IPR013762">
    <property type="entry name" value="Integrase-like_cat_sf"/>
</dbReference>
<gene>
    <name evidence="4" type="ORF">SGLAU_33200</name>
</gene>
<dbReference type="RefSeq" id="WP_052414198.1">
    <property type="nucleotide sequence ID" value="NZ_CP009439.1"/>
</dbReference>
<protein>
    <submittedName>
        <fullName evidence="4">Transposase A</fullName>
    </submittedName>
</protein>
<reference evidence="5" key="1">
    <citation type="journal article" date="2015" name="J. Biotechnol.">
        <title>Complete genome sequence of the actinobacterium Streptomyces glaucescens GLA.O (DSM 40922) consisting of a linear chromosome and one linear plasmid.</title>
        <authorList>
            <person name="Ortseifen V."/>
            <person name="Winkler A."/>
            <person name="Albersmeier A."/>
            <person name="Wendler S."/>
            <person name="Puhler A."/>
            <person name="Kalinowski J."/>
            <person name="Ruckert C."/>
        </authorList>
    </citation>
    <scope>NUCLEOTIDE SEQUENCE [LARGE SCALE GENOMIC DNA]</scope>
    <source>
        <strain evidence="5">DSM 40922 / GLA O</strain>
        <plasmid evidence="5">pSglau1</plasmid>
    </source>
</reference>
<dbReference type="AlphaFoldDB" id="A0A089XF08"/>
<sequence>MTVVGEFLRFGAVHGWVPAETTALLSRPKLLRFTPPGLDTGESGRRRPVGAAVFRFKVTEPGYEDLSGEQIRRMIDAAPSARDRFLIALLACTGLRIGEALGLHRGGMHLLASSRAVGCGVDGPHVHVRRRVDNPNRALAKSRHHRFVPVTADLVALYTDYQYERDDVAEAAESEMVFVNLFRQPLGRAMSYPAAAAVRLFRTVRHPPRHTPPGPTAPDPHPTPAGPDRGPAPRPADAPTGAGPSRPTAGPFFVVPVCCSLPLSAGRVRLGGLRHRF</sequence>
<dbReference type="Gene3D" id="1.10.443.10">
    <property type="entry name" value="Intergrase catalytic core"/>
    <property type="match status" value="1"/>
</dbReference>
<dbReference type="OrthoDB" id="9803188at2"/>
<dbReference type="InterPro" id="IPR002104">
    <property type="entry name" value="Integrase_catalytic"/>
</dbReference>
<dbReference type="HOGENOM" id="CLU_1004430_0_0_11"/>
<proteinExistence type="predicted"/>